<evidence type="ECO:0000313" key="34">
    <source>
        <dbReference type="EnsemblMetazoa" id="XP_014239725.1"/>
    </source>
</evidence>
<dbReference type="Gene3D" id="3.30.60.270">
    <property type="match status" value="1"/>
</dbReference>
<dbReference type="GO" id="GO:0030658">
    <property type="term" value="C:transport vesicle membrane"/>
    <property type="evidence" value="ECO:0007669"/>
    <property type="project" value="UniProtKB-SubCell"/>
</dbReference>
<keyword evidence="26" id="KW-0968">Cytoplasmic vesicle</keyword>
<evidence type="ECO:0000256" key="30">
    <source>
        <dbReference type="PROSITE-ProRule" id="PRU00461"/>
    </source>
</evidence>
<keyword evidence="20 31" id="KW-1133">Transmembrane helix</keyword>
<feature type="repeat" description="LDL-receptor class B" evidence="30">
    <location>
        <begin position="916"/>
        <end position="958"/>
    </location>
</feature>
<keyword evidence="21" id="KW-0333">Golgi apparatus</keyword>
<dbReference type="SUPFAM" id="SSF49265">
    <property type="entry name" value="Fibronectin type III"/>
    <property type="match status" value="3"/>
</dbReference>
<feature type="repeat" description="LDL-receptor class B" evidence="30">
    <location>
        <begin position="870"/>
        <end position="915"/>
    </location>
</feature>
<dbReference type="Pfam" id="PF15901">
    <property type="entry name" value="Sortilin_C"/>
    <property type="match status" value="1"/>
</dbReference>
<dbReference type="InterPro" id="IPR002172">
    <property type="entry name" value="LDrepeatLR_classA_rpt"/>
</dbReference>
<evidence type="ECO:0000259" key="33">
    <source>
        <dbReference type="PROSITE" id="PS50853"/>
    </source>
</evidence>
<evidence type="ECO:0000256" key="9">
    <source>
        <dbReference type="ARBA" id="ARBA00009939"/>
    </source>
</evidence>
<feature type="domain" description="Fibronectin type-III" evidence="33">
    <location>
        <begin position="1565"/>
        <end position="1656"/>
    </location>
</feature>
<dbReference type="GO" id="GO:0031901">
    <property type="term" value="C:early endosome membrane"/>
    <property type="evidence" value="ECO:0007669"/>
    <property type="project" value="UniProtKB-SubCell"/>
</dbReference>
<feature type="disulfide bond" evidence="29">
    <location>
        <begin position="1163"/>
        <end position="1178"/>
    </location>
</feature>
<feature type="disulfide bond" evidence="29">
    <location>
        <begin position="1440"/>
        <end position="1455"/>
    </location>
</feature>
<dbReference type="GeneID" id="106661087"/>
<dbReference type="GO" id="GO:0005886">
    <property type="term" value="C:plasma membrane"/>
    <property type="evidence" value="ECO:0007669"/>
    <property type="project" value="UniProtKB-SubCell"/>
</dbReference>
<evidence type="ECO:0000256" key="5">
    <source>
        <dbReference type="ARBA" id="ARBA00004393"/>
    </source>
</evidence>
<dbReference type="GO" id="GO:0032585">
    <property type="term" value="C:multivesicular body membrane"/>
    <property type="evidence" value="ECO:0007669"/>
    <property type="project" value="UniProtKB-SubCell"/>
</dbReference>
<evidence type="ECO:0000256" key="16">
    <source>
        <dbReference type="ARBA" id="ARBA00022729"/>
    </source>
</evidence>
<dbReference type="InterPro" id="IPR006581">
    <property type="entry name" value="VPS10"/>
</dbReference>
<dbReference type="SMART" id="SM00135">
    <property type="entry name" value="LY"/>
    <property type="match status" value="5"/>
</dbReference>
<evidence type="ECO:0000256" key="8">
    <source>
        <dbReference type="ARBA" id="ARBA00007041"/>
    </source>
</evidence>
<dbReference type="Proteomes" id="UP000494040">
    <property type="component" value="Unassembled WGS sequence"/>
</dbReference>
<keyword evidence="18" id="KW-0967">Endosome</keyword>
<dbReference type="FunFam" id="4.10.400.10:FF:000002">
    <property type="entry name" value="Low-density lipoprotein receptor-related protein 1"/>
    <property type="match status" value="1"/>
</dbReference>
<keyword evidence="12" id="KW-1003">Cell membrane</keyword>
<evidence type="ECO:0000256" key="13">
    <source>
        <dbReference type="ARBA" id="ARBA00022536"/>
    </source>
</evidence>
<dbReference type="Pfam" id="PF00058">
    <property type="entry name" value="Ldl_recept_b"/>
    <property type="match status" value="2"/>
</dbReference>
<keyword evidence="35" id="KW-1185">Reference proteome</keyword>
<evidence type="ECO:0000256" key="4">
    <source>
        <dbReference type="ARBA" id="ARBA00004212"/>
    </source>
</evidence>
<dbReference type="SUPFAM" id="SSF110296">
    <property type="entry name" value="Oligoxyloglucan reducing end-specific cellobiohydrolase"/>
    <property type="match status" value="1"/>
</dbReference>
<evidence type="ECO:0000256" key="31">
    <source>
        <dbReference type="SAM" id="Phobius"/>
    </source>
</evidence>
<feature type="disulfide bond" evidence="29">
    <location>
        <begin position="1299"/>
        <end position="1314"/>
    </location>
</feature>
<dbReference type="SMART" id="SM00060">
    <property type="entry name" value="FN3"/>
    <property type="match status" value="5"/>
</dbReference>
<dbReference type="PROSITE" id="PS51120">
    <property type="entry name" value="LDLRB"/>
    <property type="match status" value="2"/>
</dbReference>
<dbReference type="SMART" id="SM00602">
    <property type="entry name" value="VPS10"/>
    <property type="match status" value="1"/>
</dbReference>
<feature type="disulfide bond" evidence="29">
    <location>
        <begin position="1280"/>
        <end position="1292"/>
    </location>
</feature>
<dbReference type="SUPFAM" id="SSF63825">
    <property type="entry name" value="YWTD domain"/>
    <property type="match status" value="1"/>
</dbReference>
<evidence type="ECO:0000256" key="29">
    <source>
        <dbReference type="PROSITE-ProRule" id="PRU00124"/>
    </source>
</evidence>
<evidence type="ECO:0000256" key="25">
    <source>
        <dbReference type="ARBA" id="ARBA00023180"/>
    </source>
</evidence>
<evidence type="ECO:0000256" key="19">
    <source>
        <dbReference type="ARBA" id="ARBA00022824"/>
    </source>
</evidence>
<keyword evidence="25" id="KW-0325">Glycoprotein</keyword>
<feature type="disulfide bond" evidence="29">
    <location>
        <begin position="1196"/>
        <end position="1214"/>
    </location>
</feature>
<keyword evidence="23 29" id="KW-1015">Disulfide bond</keyword>
<dbReference type="Pfam" id="PF00057">
    <property type="entry name" value="Ldl_recept_a"/>
    <property type="match status" value="8"/>
</dbReference>
<evidence type="ECO:0000256" key="20">
    <source>
        <dbReference type="ARBA" id="ARBA00022989"/>
    </source>
</evidence>
<dbReference type="Gene3D" id="4.10.400.10">
    <property type="entry name" value="Low-density Lipoprotein Receptor"/>
    <property type="match status" value="9"/>
</dbReference>
<feature type="disulfide bond" evidence="29">
    <location>
        <begin position="1287"/>
        <end position="1305"/>
    </location>
</feature>
<feature type="disulfide bond" evidence="29">
    <location>
        <begin position="1151"/>
        <end position="1169"/>
    </location>
</feature>
<feature type="signal peptide" evidence="32">
    <location>
        <begin position="1"/>
        <end position="24"/>
    </location>
</feature>
<evidence type="ECO:0000256" key="28">
    <source>
        <dbReference type="ARBA" id="ARBA00032450"/>
    </source>
</evidence>
<feature type="disulfide bond" evidence="29">
    <location>
        <begin position="1085"/>
        <end position="1100"/>
    </location>
</feature>
<dbReference type="FunFam" id="3.30.60.270:FF:000002">
    <property type="entry name" value="Sortilin-related receptor isoform A"/>
    <property type="match status" value="1"/>
</dbReference>
<dbReference type="PRINTS" id="PR00261">
    <property type="entry name" value="LDLRECEPTOR"/>
</dbReference>
<dbReference type="InterPro" id="IPR036055">
    <property type="entry name" value="LDL_receptor-like_sf"/>
</dbReference>
<keyword evidence="14" id="KW-0254">Endocytosis</keyword>
<comment type="similarity">
    <text evidence="9">Belongs to the LDLR family.</text>
</comment>
<dbReference type="GO" id="GO:0006892">
    <property type="term" value="P:post-Golgi vesicle-mediated transport"/>
    <property type="evidence" value="ECO:0007669"/>
    <property type="project" value="TreeGrafter"/>
</dbReference>
<evidence type="ECO:0000256" key="24">
    <source>
        <dbReference type="ARBA" id="ARBA00023170"/>
    </source>
</evidence>
<keyword evidence="24" id="KW-0675">Receptor</keyword>
<reference evidence="34" key="1">
    <citation type="submission" date="2022-01" db="UniProtKB">
        <authorList>
            <consortium name="EnsemblMetazoa"/>
        </authorList>
    </citation>
    <scope>IDENTIFICATION</scope>
</reference>
<dbReference type="PANTHER" id="PTHR12106:SF27">
    <property type="entry name" value="SORTILIN-RELATED RECEPTOR"/>
    <property type="match status" value="1"/>
</dbReference>
<dbReference type="InterPro" id="IPR031777">
    <property type="entry name" value="Sortilin_C"/>
</dbReference>
<feature type="disulfide bond" evidence="29">
    <location>
        <begin position="1352"/>
        <end position="1367"/>
    </location>
</feature>
<proteinExistence type="inferred from homology"/>
<feature type="disulfide bond" evidence="29">
    <location>
        <begin position="1333"/>
        <end position="1345"/>
    </location>
</feature>
<dbReference type="Pfam" id="PF00041">
    <property type="entry name" value="fn3"/>
    <property type="match status" value="2"/>
</dbReference>
<dbReference type="InterPro" id="IPR023415">
    <property type="entry name" value="LDLR_class-A_CS"/>
</dbReference>
<feature type="disulfide bond" evidence="29">
    <location>
        <begin position="1340"/>
        <end position="1358"/>
    </location>
</feature>
<dbReference type="FunFam" id="4.10.400.10:FF:000024">
    <property type="entry name" value="Low-density lipoprotein RecePtor related"/>
    <property type="match status" value="1"/>
</dbReference>
<dbReference type="OrthoDB" id="443634at2759"/>
<feature type="chain" id="PRO_5035208236" description="Sortilin-related receptor" evidence="32">
    <location>
        <begin position="25"/>
        <end position="2127"/>
    </location>
</feature>
<evidence type="ECO:0000256" key="27">
    <source>
        <dbReference type="ARBA" id="ARBA00029896"/>
    </source>
</evidence>
<dbReference type="InterPro" id="IPR013783">
    <property type="entry name" value="Ig-like_fold"/>
</dbReference>
<comment type="similarity">
    <text evidence="8">Belongs to the VPS10-related sortilin family. SORL1 subfamily.</text>
</comment>
<feature type="domain" description="Fibronectin type-III" evidence="33">
    <location>
        <begin position="1661"/>
        <end position="1751"/>
    </location>
</feature>
<dbReference type="PROSITE" id="PS01209">
    <property type="entry name" value="LDLRA_1"/>
    <property type="match status" value="5"/>
</dbReference>
<dbReference type="PROSITE" id="PS50853">
    <property type="entry name" value="FN3"/>
    <property type="match status" value="3"/>
</dbReference>
<evidence type="ECO:0000256" key="21">
    <source>
        <dbReference type="ARBA" id="ARBA00023034"/>
    </source>
</evidence>
<evidence type="ECO:0000256" key="10">
    <source>
        <dbReference type="ARBA" id="ARBA00013467"/>
    </source>
</evidence>
<organism evidence="34 35">
    <name type="scientific">Cimex lectularius</name>
    <name type="common">Bed bug</name>
    <name type="synonym">Acanthia lectularia</name>
    <dbReference type="NCBI Taxonomy" id="79782"/>
    <lineage>
        <taxon>Eukaryota</taxon>
        <taxon>Metazoa</taxon>
        <taxon>Ecdysozoa</taxon>
        <taxon>Arthropoda</taxon>
        <taxon>Hexapoda</taxon>
        <taxon>Insecta</taxon>
        <taxon>Pterygota</taxon>
        <taxon>Neoptera</taxon>
        <taxon>Paraneoptera</taxon>
        <taxon>Hemiptera</taxon>
        <taxon>Heteroptera</taxon>
        <taxon>Panheteroptera</taxon>
        <taxon>Cimicomorpha</taxon>
        <taxon>Cimicidae</taxon>
        <taxon>Cimex</taxon>
    </lineage>
</organism>
<dbReference type="GO" id="GO:0005794">
    <property type="term" value="C:Golgi apparatus"/>
    <property type="evidence" value="ECO:0007669"/>
    <property type="project" value="UniProtKB-SubCell"/>
</dbReference>
<dbReference type="CDD" id="cd00112">
    <property type="entry name" value="LDLa"/>
    <property type="match status" value="8"/>
</dbReference>
<feature type="disulfide bond" evidence="29">
    <location>
        <begin position="1144"/>
        <end position="1156"/>
    </location>
</feature>
<dbReference type="Gene3D" id="2.60.40.10">
    <property type="entry name" value="Immunoglobulins"/>
    <property type="match status" value="3"/>
</dbReference>
<dbReference type="GO" id="GO:0055038">
    <property type="term" value="C:recycling endosome membrane"/>
    <property type="evidence" value="ECO:0007669"/>
    <property type="project" value="UniProtKB-SubCell"/>
</dbReference>
<dbReference type="InterPro" id="IPR036116">
    <property type="entry name" value="FN3_sf"/>
</dbReference>
<keyword evidence="13" id="KW-0245">EGF-like domain</keyword>
<dbReference type="Pfam" id="PF25814">
    <property type="entry name" value="fn3_SORL1"/>
    <property type="match status" value="1"/>
</dbReference>
<dbReference type="RefSeq" id="XP_014239725.1">
    <property type="nucleotide sequence ID" value="XM_014384239.2"/>
</dbReference>
<dbReference type="Gene3D" id="2.10.70.80">
    <property type="match status" value="1"/>
</dbReference>
<dbReference type="InterPro" id="IPR011042">
    <property type="entry name" value="6-blade_b-propeller_TolB-like"/>
</dbReference>
<keyword evidence="17" id="KW-0677">Repeat</keyword>
<feature type="disulfide bond" evidence="29">
    <location>
        <begin position="1124"/>
        <end position="1139"/>
    </location>
</feature>
<evidence type="ECO:0000256" key="1">
    <source>
        <dbReference type="ARBA" id="ARBA00004115"/>
    </source>
</evidence>
<dbReference type="SUPFAM" id="SSF57424">
    <property type="entry name" value="LDL receptor-like module"/>
    <property type="match status" value="9"/>
</dbReference>
<dbReference type="PANTHER" id="PTHR12106">
    <property type="entry name" value="SORTILIN RELATED"/>
    <property type="match status" value="1"/>
</dbReference>
<feature type="disulfide bond" evidence="29">
    <location>
        <begin position="1208"/>
        <end position="1223"/>
    </location>
</feature>
<dbReference type="FunFam" id="4.10.400.10:FF:000034">
    <property type="entry name" value="Low-density lipoprotein receptor-related protein 2"/>
    <property type="match status" value="1"/>
</dbReference>
<keyword evidence="16 32" id="KW-0732">Signal</keyword>
<evidence type="ECO:0000256" key="15">
    <source>
        <dbReference type="ARBA" id="ARBA00022692"/>
    </source>
</evidence>
<keyword evidence="15 31" id="KW-0812">Transmembrane</keyword>
<evidence type="ECO:0000313" key="35">
    <source>
        <dbReference type="Proteomes" id="UP000494040"/>
    </source>
</evidence>
<comment type="subcellular location">
    <subcellularLocation>
        <location evidence="3">Cell membrane</location>
        <topology evidence="3">Single-pass membrane protein</topology>
    </subcellularLocation>
    <subcellularLocation>
        <location evidence="4">Cytoplasmic vesicle</location>
        <location evidence="4">Secretory vesicle membrane</location>
        <topology evidence="4">Single-pass type I membrane protein</topology>
    </subcellularLocation>
    <subcellularLocation>
        <location evidence="2">Early endosome membrane</location>
        <topology evidence="2">Single-pass type I membrane protein</topology>
    </subcellularLocation>
    <subcellularLocation>
        <location evidence="1">Endoplasmic reticulum membrane</location>
        <topology evidence="1">Single-pass type I membrane protein</topology>
    </subcellularLocation>
    <subcellularLocation>
        <location evidence="7">Endosome</location>
        <location evidence="7">Multivesicular body membrane</location>
        <topology evidence="7">Single-pass type I membrane protein</topology>
    </subcellularLocation>
    <subcellularLocation>
        <location evidence="5">Golgi apparatus</location>
        <location evidence="5">trans-Golgi network membrane</location>
        <topology evidence="5">Single-pass type I membrane protein</topology>
    </subcellularLocation>
    <subcellularLocation>
        <location evidence="6">Recycling endosome membrane</location>
        <topology evidence="6">Single-pass type I membrane protein</topology>
    </subcellularLocation>
</comment>
<feature type="transmembrane region" description="Helical" evidence="31">
    <location>
        <begin position="2054"/>
        <end position="2077"/>
    </location>
</feature>
<keyword evidence="11" id="KW-0813">Transport</keyword>
<dbReference type="Gene3D" id="2.120.10.30">
    <property type="entry name" value="TolB, C-terminal domain"/>
    <property type="match status" value="1"/>
</dbReference>
<dbReference type="FunFam" id="2.120.10.30:FF:000241">
    <property type="entry name" value="Low-density lipoprotein receptor-related protein 6"/>
    <property type="match status" value="1"/>
</dbReference>
<comment type="caution">
    <text evidence="29">Lacks conserved residue(s) required for the propagation of feature annotation.</text>
</comment>
<accession>A0A8I6TCQ1</accession>
<dbReference type="EnsemblMetazoa" id="XM_014384239.2">
    <property type="protein sequence ID" value="XP_014239725.1"/>
    <property type="gene ID" value="LOC106661087"/>
</dbReference>
<dbReference type="Pfam" id="PF15902">
    <property type="entry name" value="Sortilin-Vps10"/>
    <property type="match status" value="1"/>
</dbReference>
<dbReference type="SMART" id="SM00192">
    <property type="entry name" value="LDLa"/>
    <property type="match status" value="9"/>
</dbReference>
<dbReference type="CDD" id="cd00063">
    <property type="entry name" value="FN3"/>
    <property type="match status" value="2"/>
</dbReference>
<evidence type="ECO:0000256" key="14">
    <source>
        <dbReference type="ARBA" id="ARBA00022583"/>
    </source>
</evidence>
<evidence type="ECO:0000256" key="2">
    <source>
        <dbReference type="ARBA" id="ARBA00004158"/>
    </source>
</evidence>
<evidence type="ECO:0000256" key="32">
    <source>
        <dbReference type="SAM" id="SignalP"/>
    </source>
</evidence>
<feature type="domain" description="Fibronectin type-III" evidence="33">
    <location>
        <begin position="1756"/>
        <end position="1850"/>
    </location>
</feature>
<dbReference type="InterPro" id="IPR000033">
    <property type="entry name" value="LDLR_classB_rpt"/>
</dbReference>
<dbReference type="GO" id="GO:0006897">
    <property type="term" value="P:endocytosis"/>
    <property type="evidence" value="ECO:0007669"/>
    <property type="project" value="UniProtKB-KW"/>
</dbReference>
<dbReference type="InterPro" id="IPR050310">
    <property type="entry name" value="VPS10-sortilin"/>
</dbReference>
<evidence type="ECO:0000256" key="11">
    <source>
        <dbReference type="ARBA" id="ARBA00022448"/>
    </source>
</evidence>
<keyword evidence="22 31" id="KW-0472">Membrane</keyword>
<evidence type="ECO:0000256" key="12">
    <source>
        <dbReference type="ARBA" id="ARBA00022475"/>
    </source>
</evidence>
<dbReference type="PROSITE" id="PS50068">
    <property type="entry name" value="LDLRA_2"/>
    <property type="match status" value="9"/>
</dbReference>
<dbReference type="InterPro" id="IPR057841">
    <property type="entry name" value="FN3_SORL1"/>
</dbReference>
<name>A0A8I6TCQ1_CIMLE</name>
<feature type="disulfide bond" evidence="29">
    <location>
        <begin position="1395"/>
        <end position="1410"/>
    </location>
</feature>
<dbReference type="InterPro" id="IPR031778">
    <property type="entry name" value="Sortilin_N"/>
</dbReference>
<evidence type="ECO:0000256" key="26">
    <source>
        <dbReference type="ARBA" id="ARBA00023329"/>
    </source>
</evidence>
<evidence type="ECO:0000256" key="22">
    <source>
        <dbReference type="ARBA" id="ARBA00023136"/>
    </source>
</evidence>
<keyword evidence="19" id="KW-0256">Endoplasmic reticulum</keyword>
<evidence type="ECO:0000256" key="7">
    <source>
        <dbReference type="ARBA" id="ARBA00004545"/>
    </source>
</evidence>
<dbReference type="GO" id="GO:0005789">
    <property type="term" value="C:endoplasmic reticulum membrane"/>
    <property type="evidence" value="ECO:0007669"/>
    <property type="project" value="UniProtKB-SubCell"/>
</dbReference>
<dbReference type="InterPro" id="IPR003961">
    <property type="entry name" value="FN3_dom"/>
</dbReference>
<sequence length="2127" mass="239145">MAGGRLIGISCFILLMFLCTLTSAFYGRTQDEDLFVLDHDDDSSAMNRLVPIRNKRDTAENEDIKTKVSKIKNSRQQLVVHWSGQGSNIMICLAKSFEPPKFKEKPAPSGVYISYDAGGSFQNKMDHFMVDNTTFASVDTFFSHKREKRFIIFVDKFNKVLYLTKNYLKDITRKKLDFSPNKILYHPDTPYIFLVHDNDKKLYITRDFGESFTLAQVMVKSFFWAEKWKDTYSDTPSRTLLVQRIESNSSAIIALKDVANERINVVPIRQEVEQFSVAGDFIFTSKRLSPGKNEVYISYQGGEFLKAEFDSNLDCAGFYVADVTERRILMVIAHTETLSNIFVSEYKSGVKKYSFRLSLERVFAYIPDVMWKTSWLNVVTEKAFADVYKVQGMKGIYIASQMQESIPESEINTAHLTSVITYDWGGEWNLLDPPVYNEHFVPYKCHVNESCSLHVAQKFNNLYPITRSLQILSSASAPGIIIAIGFIKKAEKAGIVISRDAGLTWYKVLQENYLFSMGDHGGILVAVKSFSSSGPTNEILYSLDEGETWQKHIFIQSPIKVYILMTEPGENTTVFTLFGTDPASQEWHIVTIDFRNVFKSNCTDKDLKDWYPSSKTSVKAACVLGRKETYRRRSRHSKCYMGADYDQPISTIPCACDFDDFECDVGFIRHLASPDCIRNKTDSSDPYRVPETCKPGEFYNRTKGYRKIDDDACYLTEQSRTYLPDKLPCPLSEKTQFLLVAAKDKIIRVDLVSHNHEILPVKNLRNVVAIDFDIKDNCVYFADIGDKKIGRQCLSSGKDDIEYLVTDVALPVEGIALDWLSNMLYFVNGKQAKIEVIKTDVPHVRKMRKTILNGTVLGKPRGIAIHPVAGYIFWTDWSENKPSVSRAQLDGENIKNLFVAPTVVWPNGVSIDFIGERIYWVDAKLDYIASANLDGKYMRKVVKSSIIHPYSVAVFKDDIFWDDWSLESIFSTDKDGTEATPAIRTVLDKFRGLMDLKVYDHSSQQGSNACSNKSVKCSHLCFAVQYDVASCGCPDGLVLSKGGCMCPGGNKPLFNDQCSSPVNKCSQQQFTCTINKSCIPNTWVCDGDKDCADGSDEMNCPKVCDITMVKCNTTNECIPISWKCDGENDCKDRSDETDCIKRHCRTEEFSCANNNCVSKKYVCDGDDDCKDGSDEVGCKHETPTDSICSSETSFKCNNQQCIPKTWICDGEKDCTDGSDEKNCTNNKCEDFQFRCKITNHCIITDWVCDGVSDCGGNDTSDESNCTHTDHNNPTPPIINCLNNMFVCSNGKCVPNGWKCDGINDCGDMSDELGCSASRKEIYTMPVTDKPHECSRSQFLCEDGECIQQSWVCDGRKDCRGGEDEANCESNMSCHNSTDVFHCRHTQSCIKKSLVCNGKKDCLDGTDEEDCHFNATVDRAIKCDEGYFLCDHRCLPLEQMCNSMQDCNGHSDEKNCTAARFYQVQRIALDEYGRTDTSIRVYWLLNSVSNVTLLFLPSIKLIPNDNTKPGWKNHTEWINETSFVFNDLIPSHTYNITVYVKSVANDTTYPPSIYISAGTLDSLPSPPWNFTVKQKSLYEMEASWNPPVHENGQIRFYHVFSTPPLPPAKTIVNGGQHSTKISGYFTPGTYYTFWVEAVNTVGSSNSSQVFNLVSDNDANVQIVTNLREDMSKPKNHTAVALKWDGISNSTKYRITVTTPPPYPKLPSRTTNETHFTVNDLAPGVDYQFHVNAYVKEYHGPISTITVTTPGEELPIVPGLSVTVAKHVETSVSLKWDAPKPNVYNAMWVYGIYYGLDTNELMEGPKGNTTNMSLTLVHLQACSKYMFDIGVIGPLGKGPLTATPIIVTTGHDIKAPPKNLKVTSSTHNDTLMEITWSSSCYIMAEPIRYIICIHDQILDRPSYITLFPSNDTEFSHTLIVEYGSRYKIWVQTETGMPSKAVEYWAPFLPTPHQIRAQVESDVYVIYWNLHNNLQHMPSHKFEILVSEGPTFNETTAKVYIADSSPYKCNNMKFGLIYSIAIRVLSDSGYRSPLSEITSVAVSIESTTNSSSTATKVFSIIIPITLVIVLGVAILTVFLVRHRRMQNSFSSLANSHYNTRSGAATFTTDGFDDDSPVIRGFSDDEPLVVA</sequence>
<evidence type="ECO:0000256" key="6">
    <source>
        <dbReference type="ARBA" id="ARBA00004480"/>
    </source>
</evidence>
<evidence type="ECO:0000256" key="17">
    <source>
        <dbReference type="ARBA" id="ARBA00022737"/>
    </source>
</evidence>
<protein>
    <recommendedName>
        <fullName evidence="10">Sortilin-related receptor</fullName>
    </recommendedName>
    <alternativeName>
        <fullName evidence="27">Low-density lipoprotein receptor relative with 11 ligand-binding repeats</fullName>
    </alternativeName>
    <alternativeName>
        <fullName evidence="28">Sorting protein-related receptor containing LDLR class A repeats</fullName>
    </alternativeName>
</protein>
<evidence type="ECO:0000256" key="18">
    <source>
        <dbReference type="ARBA" id="ARBA00022753"/>
    </source>
</evidence>
<evidence type="ECO:0000256" key="3">
    <source>
        <dbReference type="ARBA" id="ARBA00004162"/>
    </source>
</evidence>
<evidence type="ECO:0000256" key="23">
    <source>
        <dbReference type="ARBA" id="ARBA00023157"/>
    </source>
</evidence>